<dbReference type="EMBL" id="CAIF01000051">
    <property type="protein sequence ID" value="CCH42751.1"/>
    <property type="molecule type" value="Genomic_DNA"/>
</dbReference>
<feature type="active site" description="Charge relay system" evidence="5">
    <location>
        <position position="189"/>
    </location>
</feature>
<dbReference type="Pfam" id="PF00082">
    <property type="entry name" value="Peptidase_S8"/>
    <property type="match status" value="1"/>
</dbReference>
<dbReference type="PANTHER" id="PTHR43806:SF13">
    <property type="entry name" value="SUBTILASE-TYPE PROTEINASE RRT12"/>
    <property type="match status" value="1"/>
</dbReference>
<feature type="signal peptide" evidence="8">
    <location>
        <begin position="1"/>
        <end position="17"/>
    </location>
</feature>
<dbReference type="eggNOG" id="KOG1153">
    <property type="taxonomic scope" value="Eukaryota"/>
</dbReference>
<feature type="chain" id="PRO_5003836177" evidence="8">
    <location>
        <begin position="18"/>
        <end position="461"/>
    </location>
</feature>
<dbReference type="PROSITE" id="PS51892">
    <property type="entry name" value="SUBTILASE"/>
    <property type="match status" value="1"/>
</dbReference>
<organism evidence="10 11">
    <name type="scientific">Wickerhamomyces ciferrii (strain ATCC 14091 / BCRC 22168 / CBS 111 / JCM 3599 / NBRC 0793 / NRRL Y-1031 F-60-10)</name>
    <name type="common">Yeast</name>
    <name type="synonym">Pichia ciferrii</name>
    <dbReference type="NCBI Taxonomy" id="1206466"/>
    <lineage>
        <taxon>Eukaryota</taxon>
        <taxon>Fungi</taxon>
        <taxon>Dikarya</taxon>
        <taxon>Ascomycota</taxon>
        <taxon>Saccharomycotina</taxon>
        <taxon>Saccharomycetes</taxon>
        <taxon>Phaffomycetales</taxon>
        <taxon>Wickerhamomycetaceae</taxon>
        <taxon>Wickerhamomyces</taxon>
    </lineage>
</organism>
<dbReference type="PANTHER" id="PTHR43806">
    <property type="entry name" value="PEPTIDASE S8"/>
    <property type="match status" value="1"/>
</dbReference>
<evidence type="ECO:0000256" key="6">
    <source>
        <dbReference type="RuleBase" id="RU003355"/>
    </source>
</evidence>
<feature type="compositionally biased region" description="Low complexity" evidence="7">
    <location>
        <begin position="124"/>
        <end position="138"/>
    </location>
</feature>
<dbReference type="STRING" id="1206466.K0KID1"/>
<gene>
    <name evidence="10" type="ORF">BN7_2295</name>
</gene>
<keyword evidence="2 5" id="KW-0645">Protease</keyword>
<dbReference type="CDD" id="cd04077">
    <property type="entry name" value="Peptidases_S8_PCSK9_ProteinaseK_like"/>
    <property type="match status" value="1"/>
</dbReference>
<dbReference type="InterPro" id="IPR022398">
    <property type="entry name" value="Peptidase_S8_His-AS"/>
</dbReference>
<accession>K0KID1</accession>
<feature type="region of interest" description="Disordered" evidence="7">
    <location>
        <begin position="436"/>
        <end position="461"/>
    </location>
</feature>
<comment type="caution">
    <text evidence="10">The sequence shown here is derived from an EMBL/GenBank/DDBJ whole genome shotgun (WGS) entry which is preliminary data.</text>
</comment>
<name>K0KID1_WICCF</name>
<dbReference type="InterPro" id="IPR034193">
    <property type="entry name" value="PCSK9_ProteinaseK-like"/>
</dbReference>
<dbReference type="PROSITE" id="PS00136">
    <property type="entry name" value="SUBTILASE_ASP"/>
    <property type="match status" value="1"/>
</dbReference>
<dbReference type="InterPro" id="IPR036852">
    <property type="entry name" value="Peptidase_S8/S53_dom_sf"/>
</dbReference>
<comment type="similarity">
    <text evidence="1 5 6">Belongs to the peptidase S8 family.</text>
</comment>
<evidence type="ECO:0000313" key="11">
    <source>
        <dbReference type="Proteomes" id="UP000009328"/>
    </source>
</evidence>
<dbReference type="FunFam" id="3.40.50.200:FF:000007">
    <property type="entry name" value="Subtilisin-like serine protease"/>
    <property type="match status" value="1"/>
</dbReference>
<feature type="active site" description="Charge relay system" evidence="5">
    <location>
        <position position="377"/>
    </location>
</feature>
<dbReference type="GO" id="GO:0006508">
    <property type="term" value="P:proteolysis"/>
    <property type="evidence" value="ECO:0007669"/>
    <property type="project" value="UniProtKB-KW"/>
</dbReference>
<keyword evidence="4 5" id="KW-0720">Serine protease</keyword>
<keyword evidence="3 5" id="KW-0378">Hydrolase</keyword>
<dbReference type="InterPro" id="IPR015500">
    <property type="entry name" value="Peptidase_S8_subtilisin-rel"/>
</dbReference>
<dbReference type="Gene3D" id="3.40.50.200">
    <property type="entry name" value="Peptidase S8/S53 domain"/>
    <property type="match status" value="1"/>
</dbReference>
<dbReference type="InterPro" id="IPR050131">
    <property type="entry name" value="Peptidase_S8_subtilisin-like"/>
</dbReference>
<evidence type="ECO:0000256" key="4">
    <source>
        <dbReference type="ARBA" id="ARBA00022825"/>
    </source>
</evidence>
<dbReference type="AlphaFoldDB" id="K0KID1"/>
<dbReference type="InterPro" id="IPR023827">
    <property type="entry name" value="Peptidase_S8_Asp-AS"/>
</dbReference>
<evidence type="ECO:0000256" key="5">
    <source>
        <dbReference type="PROSITE-ProRule" id="PRU01240"/>
    </source>
</evidence>
<dbReference type="Proteomes" id="UP000009328">
    <property type="component" value="Unassembled WGS sequence"/>
</dbReference>
<dbReference type="InterPro" id="IPR000209">
    <property type="entry name" value="Peptidase_S8/S53_dom"/>
</dbReference>
<dbReference type="PROSITE" id="PS00137">
    <property type="entry name" value="SUBTILASE_HIS"/>
    <property type="match status" value="1"/>
</dbReference>
<evidence type="ECO:0000313" key="10">
    <source>
        <dbReference type="EMBL" id="CCH42751.1"/>
    </source>
</evidence>
<dbReference type="FunCoup" id="K0KID1">
    <property type="interactions" value="23"/>
</dbReference>
<evidence type="ECO:0000256" key="8">
    <source>
        <dbReference type="SAM" id="SignalP"/>
    </source>
</evidence>
<feature type="compositionally biased region" description="Polar residues" evidence="7">
    <location>
        <begin position="97"/>
        <end position="114"/>
    </location>
</feature>
<evidence type="ECO:0000256" key="2">
    <source>
        <dbReference type="ARBA" id="ARBA00022670"/>
    </source>
</evidence>
<dbReference type="GO" id="GO:0004252">
    <property type="term" value="F:serine-type endopeptidase activity"/>
    <property type="evidence" value="ECO:0007669"/>
    <property type="project" value="UniProtKB-UniRule"/>
</dbReference>
<feature type="region of interest" description="Disordered" evidence="7">
    <location>
        <begin position="90"/>
        <end position="152"/>
    </location>
</feature>
<feature type="domain" description="Peptidase S8/S53" evidence="9">
    <location>
        <begin position="180"/>
        <end position="411"/>
    </location>
</feature>
<keyword evidence="8" id="KW-0732">Signal</keyword>
<dbReference type="InParanoid" id="K0KID1"/>
<keyword evidence="11" id="KW-1185">Reference proteome</keyword>
<dbReference type="PRINTS" id="PR00723">
    <property type="entry name" value="SUBTILISIN"/>
</dbReference>
<feature type="compositionally biased region" description="Polar residues" evidence="7">
    <location>
        <begin position="139"/>
        <end position="152"/>
    </location>
</feature>
<dbReference type="InterPro" id="IPR023828">
    <property type="entry name" value="Peptidase_S8_Ser-AS"/>
</dbReference>
<sequence length="461" mass="48399">MWVSLTILALFVQVIFAGSSVVVQLNTGNTIQDFLNQALVTTLKLQATTDNTVEIGGFKAFIGEFEESVIDQLKDDPIIQAIFPNVKINLGNDEDQGSTPDGTTVLSPQSSTSVGVPGPSIAAQGSSGNDSVSSQGSNEATTSAGKYTQNNAPRHLARLSSRHGIYNTSGSLKYNYDSLGKGVTAYVLDTGIAIKHPDFENRAKLGKTFVNESDGDNAGHGTNVAGIIGSKTYGVAKGISLVDVKVLGTNGGSVESILKGIEWATNDFKNSTSGAKAVINFSIQADINQAVNNALNAAYDEGIPVIAAAGNKNKDASGYTPGSAKEPIIVGALDDRSDTIALFSNWGSRVDIFASGVGVESTNYKDFNNPIAYYGTSQATPIITGLSALLLEQGTSAGDIKQKIIDLSTKNAISQETYDDNSNYDNTVNRVAYNGVNSDSSDKISNPSTATQDSTLKDYIE</sequence>
<evidence type="ECO:0000259" key="9">
    <source>
        <dbReference type="Pfam" id="PF00082"/>
    </source>
</evidence>
<dbReference type="PROSITE" id="PS00138">
    <property type="entry name" value="SUBTILASE_SER"/>
    <property type="match status" value="1"/>
</dbReference>
<evidence type="ECO:0000256" key="3">
    <source>
        <dbReference type="ARBA" id="ARBA00022801"/>
    </source>
</evidence>
<evidence type="ECO:0000256" key="7">
    <source>
        <dbReference type="SAM" id="MobiDB-lite"/>
    </source>
</evidence>
<feature type="active site" description="Charge relay system" evidence="5">
    <location>
        <position position="220"/>
    </location>
</feature>
<dbReference type="HOGENOM" id="CLU_011263_1_0_1"/>
<proteinExistence type="inferred from homology"/>
<dbReference type="SUPFAM" id="SSF52743">
    <property type="entry name" value="Subtilisin-like"/>
    <property type="match status" value="1"/>
</dbReference>
<feature type="compositionally biased region" description="Polar residues" evidence="7">
    <location>
        <begin position="436"/>
        <end position="454"/>
    </location>
</feature>
<protein>
    <submittedName>
        <fullName evidence="10">Secreted protein</fullName>
    </submittedName>
</protein>
<reference evidence="10 11" key="1">
    <citation type="journal article" date="2012" name="Eukaryot. Cell">
        <title>Draft genome sequence of Wickerhamomyces ciferrii NRRL Y-1031 F-60-10.</title>
        <authorList>
            <person name="Schneider J."/>
            <person name="Andrea H."/>
            <person name="Blom J."/>
            <person name="Jaenicke S."/>
            <person name="Ruckert C."/>
            <person name="Schorsch C."/>
            <person name="Szczepanowski R."/>
            <person name="Farwick M."/>
            <person name="Goesmann A."/>
            <person name="Puhler A."/>
            <person name="Schaffer S."/>
            <person name="Tauch A."/>
            <person name="Kohler T."/>
            <person name="Brinkrolf K."/>
        </authorList>
    </citation>
    <scope>NUCLEOTIDE SEQUENCE [LARGE SCALE GENOMIC DNA]</scope>
    <source>
        <strain evidence="11">ATCC 14091 / BCRC 22168 / CBS 111 / JCM 3599 / NBRC 0793 / NRRL Y-1031 F-60-10</strain>
    </source>
</reference>
<evidence type="ECO:0000256" key="1">
    <source>
        <dbReference type="ARBA" id="ARBA00011073"/>
    </source>
</evidence>